<dbReference type="PANTHER" id="PTHR45828:SF32">
    <property type="entry name" value="SI:DKEY-251I10.2"/>
    <property type="match status" value="1"/>
</dbReference>
<dbReference type="EMBL" id="QNUK01000004">
    <property type="protein sequence ID" value="KAF5909537.1"/>
    <property type="molecule type" value="Genomic_DNA"/>
</dbReference>
<organism evidence="3 4">
    <name type="scientific">Clarias magur</name>
    <name type="common">Asian catfish</name>
    <name type="synonym">Macropteronotus magur</name>
    <dbReference type="NCBI Taxonomy" id="1594786"/>
    <lineage>
        <taxon>Eukaryota</taxon>
        <taxon>Metazoa</taxon>
        <taxon>Chordata</taxon>
        <taxon>Craniata</taxon>
        <taxon>Vertebrata</taxon>
        <taxon>Euteleostomi</taxon>
        <taxon>Actinopterygii</taxon>
        <taxon>Neopterygii</taxon>
        <taxon>Teleostei</taxon>
        <taxon>Ostariophysi</taxon>
        <taxon>Siluriformes</taxon>
        <taxon>Clariidae</taxon>
        <taxon>Clarias</taxon>
    </lineage>
</organism>
<dbReference type="InterPro" id="IPR002861">
    <property type="entry name" value="Reeler_dom"/>
</dbReference>
<evidence type="ECO:0000313" key="4">
    <source>
        <dbReference type="Proteomes" id="UP000727407"/>
    </source>
</evidence>
<evidence type="ECO:0000313" key="3">
    <source>
        <dbReference type="EMBL" id="KAF5909537.1"/>
    </source>
</evidence>
<gene>
    <name evidence="3" type="ORF">DAT39_000781</name>
</gene>
<keyword evidence="1" id="KW-0732">Signal</keyword>
<dbReference type="CDD" id="cd08544">
    <property type="entry name" value="Reeler"/>
    <property type="match status" value="1"/>
</dbReference>
<dbReference type="GO" id="GO:0016020">
    <property type="term" value="C:membrane"/>
    <property type="evidence" value="ECO:0007669"/>
    <property type="project" value="TreeGrafter"/>
</dbReference>
<dbReference type="AlphaFoldDB" id="A0A8J4UX44"/>
<dbReference type="Proteomes" id="UP000727407">
    <property type="component" value="Unassembled WGS sequence"/>
</dbReference>
<protein>
    <submittedName>
        <fullName evidence="3">Putative defense protein 3</fullName>
    </submittedName>
</protein>
<comment type="caution">
    <text evidence="3">The sequence shown here is derived from an EMBL/GenBank/DDBJ whole genome shotgun (WGS) entry which is preliminary data.</text>
</comment>
<evidence type="ECO:0000256" key="1">
    <source>
        <dbReference type="SAM" id="SignalP"/>
    </source>
</evidence>
<dbReference type="Pfam" id="PF02014">
    <property type="entry name" value="Reeler"/>
    <property type="match status" value="1"/>
</dbReference>
<dbReference type="InterPro" id="IPR042307">
    <property type="entry name" value="Reeler_sf"/>
</dbReference>
<dbReference type="Gene3D" id="2.60.40.4060">
    <property type="entry name" value="Reeler domain"/>
    <property type="match status" value="1"/>
</dbReference>
<accession>A0A8J4UX44</accession>
<evidence type="ECO:0000259" key="2">
    <source>
        <dbReference type="PROSITE" id="PS51019"/>
    </source>
</evidence>
<reference evidence="3" key="1">
    <citation type="submission" date="2020-07" db="EMBL/GenBank/DDBJ databases">
        <title>Clarias magur genome sequencing, assembly and annotation.</title>
        <authorList>
            <person name="Kushwaha B."/>
            <person name="Kumar R."/>
            <person name="Das P."/>
            <person name="Joshi C.G."/>
            <person name="Kumar D."/>
            <person name="Nagpure N.S."/>
            <person name="Pandey M."/>
            <person name="Agarwal S."/>
            <person name="Srivastava S."/>
            <person name="Singh M."/>
            <person name="Sahoo L."/>
            <person name="Jayasankar P."/>
            <person name="Meher P.K."/>
            <person name="Koringa P.G."/>
            <person name="Iquebal M.A."/>
            <person name="Das S.P."/>
            <person name="Bit A."/>
            <person name="Patnaik S."/>
            <person name="Patel N."/>
            <person name="Shah T.M."/>
            <person name="Hinsu A."/>
            <person name="Jena J.K."/>
        </authorList>
    </citation>
    <scope>NUCLEOTIDE SEQUENCE</scope>
    <source>
        <strain evidence="3">CIFAMagur01</strain>
        <tissue evidence="3">Testis</tissue>
    </source>
</reference>
<feature type="signal peptide" evidence="1">
    <location>
        <begin position="1"/>
        <end position="19"/>
    </location>
</feature>
<feature type="domain" description="Reelin" evidence="2">
    <location>
        <begin position="6"/>
        <end position="158"/>
    </location>
</feature>
<feature type="chain" id="PRO_5035252413" evidence="1">
    <location>
        <begin position="20"/>
        <end position="158"/>
    </location>
</feature>
<keyword evidence="4" id="KW-1185">Reference proteome</keyword>
<name>A0A8J4UX44_CLAMG</name>
<proteinExistence type="predicted"/>
<sequence length="158" mass="16962">MRAVLFLTLSLRVWTAVSGYSTGAPVARCEDMKPGHDVSAQSGSSPYTIMVSNTTFSTNQAIKVMIHGPAYMGLLLQARSGSSTVAVGTWGTPPSNTQYLMCSGSSQSAITHSNKNSKNSETYTWIPPASLDSAFITATVVANKTTFWMNLRSDTLQR</sequence>
<feature type="non-terminal residue" evidence="3">
    <location>
        <position position="1"/>
    </location>
</feature>
<dbReference type="InterPro" id="IPR051237">
    <property type="entry name" value="Ferric-chelate_Red/DefProt"/>
</dbReference>
<dbReference type="PROSITE" id="PS51019">
    <property type="entry name" value="REELIN"/>
    <property type="match status" value="1"/>
</dbReference>
<dbReference type="OrthoDB" id="6418377at2759"/>
<dbReference type="PANTHER" id="PTHR45828">
    <property type="entry name" value="CYTOCHROME B561/FERRIC REDUCTASE TRANSMEMBRANE"/>
    <property type="match status" value="1"/>
</dbReference>